<sequence length="283" mass="32684">MPIRRPITERQRRLGVELRKMRERIGLSLTEAAALHRVNKTTLSNTESARFGVSADRVRVWAANYQCADRRYIEALAEMARERGPRWWDEHRETMTATALDLAELEHHAVALRNVQITHLPGLLQHEEYVRAVFREAVPTLAPEDFEHKVAFRMRRRAVLDRPNPPDCLFLVHEAALRMRFGSLKVTRCQLDYLLEQSERENVRVRVVPFSAGGFPSAGSSALYVCGPVQQLDTVQLDVPTGSTFLHAETHLENYREVLKRTEARSLEPDRSRDFIREVMHEL</sequence>
<proteinExistence type="predicted"/>
<gene>
    <name evidence="2" type="ORF">AB0L16_21420</name>
</gene>
<dbReference type="SUPFAM" id="SSF47413">
    <property type="entry name" value="lambda repressor-like DNA-binding domains"/>
    <property type="match status" value="1"/>
</dbReference>
<dbReference type="Pfam" id="PF13560">
    <property type="entry name" value="HTH_31"/>
    <property type="match status" value="1"/>
</dbReference>
<evidence type="ECO:0000313" key="2">
    <source>
        <dbReference type="EMBL" id="MEV5508969.1"/>
    </source>
</evidence>
<organism evidence="2 3">
    <name type="scientific">Streptomyces orinoci</name>
    <name type="common">Streptoverticillium orinoci</name>
    <dbReference type="NCBI Taxonomy" id="67339"/>
    <lineage>
        <taxon>Bacteria</taxon>
        <taxon>Bacillati</taxon>
        <taxon>Actinomycetota</taxon>
        <taxon>Actinomycetes</taxon>
        <taxon>Kitasatosporales</taxon>
        <taxon>Streptomycetaceae</taxon>
        <taxon>Streptomyces</taxon>
    </lineage>
</organism>
<dbReference type="Pfam" id="PF19054">
    <property type="entry name" value="DUF5753"/>
    <property type="match status" value="1"/>
</dbReference>
<dbReference type="InterPro" id="IPR010982">
    <property type="entry name" value="Lambda_DNA-bd_dom_sf"/>
</dbReference>
<evidence type="ECO:0000259" key="1">
    <source>
        <dbReference type="Pfam" id="PF19054"/>
    </source>
</evidence>
<dbReference type="InterPro" id="IPR001387">
    <property type="entry name" value="Cro/C1-type_HTH"/>
</dbReference>
<feature type="domain" description="DUF5753" evidence="1">
    <location>
        <begin position="101"/>
        <end position="278"/>
    </location>
</feature>
<evidence type="ECO:0000313" key="3">
    <source>
        <dbReference type="Proteomes" id="UP001552594"/>
    </source>
</evidence>
<dbReference type="InterPro" id="IPR043917">
    <property type="entry name" value="DUF5753"/>
</dbReference>
<comment type="caution">
    <text evidence="2">The sequence shown here is derived from an EMBL/GenBank/DDBJ whole genome shotgun (WGS) entry which is preliminary data.</text>
</comment>
<dbReference type="RefSeq" id="WP_109282099.1">
    <property type="nucleotide sequence ID" value="NZ_JBFAUK010000017.1"/>
</dbReference>
<dbReference type="EMBL" id="JBFAUK010000017">
    <property type="protein sequence ID" value="MEV5508969.1"/>
    <property type="molecule type" value="Genomic_DNA"/>
</dbReference>
<dbReference type="Gene3D" id="1.10.260.40">
    <property type="entry name" value="lambda repressor-like DNA-binding domains"/>
    <property type="match status" value="1"/>
</dbReference>
<protein>
    <submittedName>
        <fullName evidence="2">Scr1 family TA system antitoxin-like transcriptional regulator</fullName>
    </submittedName>
</protein>
<dbReference type="CDD" id="cd00093">
    <property type="entry name" value="HTH_XRE"/>
    <property type="match status" value="1"/>
</dbReference>
<accession>A0ABV3K1K8</accession>
<dbReference type="Proteomes" id="UP001552594">
    <property type="component" value="Unassembled WGS sequence"/>
</dbReference>
<reference evidence="2 3" key="1">
    <citation type="submission" date="2024-06" db="EMBL/GenBank/DDBJ databases">
        <title>The Natural Products Discovery Center: Release of the First 8490 Sequenced Strains for Exploring Actinobacteria Biosynthetic Diversity.</title>
        <authorList>
            <person name="Kalkreuter E."/>
            <person name="Kautsar S.A."/>
            <person name="Yang D."/>
            <person name="Bader C.D."/>
            <person name="Teijaro C.N."/>
            <person name="Fluegel L."/>
            <person name="Davis C.M."/>
            <person name="Simpson J.R."/>
            <person name="Lauterbach L."/>
            <person name="Steele A.D."/>
            <person name="Gui C."/>
            <person name="Meng S."/>
            <person name="Li G."/>
            <person name="Viehrig K."/>
            <person name="Ye F."/>
            <person name="Su P."/>
            <person name="Kiefer A.F."/>
            <person name="Nichols A."/>
            <person name="Cepeda A.J."/>
            <person name="Yan W."/>
            <person name="Fan B."/>
            <person name="Jiang Y."/>
            <person name="Adhikari A."/>
            <person name="Zheng C.-J."/>
            <person name="Schuster L."/>
            <person name="Cowan T.M."/>
            <person name="Smanski M.J."/>
            <person name="Chevrette M.G."/>
            <person name="De Carvalho L.P.S."/>
            <person name="Shen B."/>
        </authorList>
    </citation>
    <scope>NUCLEOTIDE SEQUENCE [LARGE SCALE GENOMIC DNA]</scope>
    <source>
        <strain evidence="2 3">NPDC052347</strain>
    </source>
</reference>
<keyword evidence="3" id="KW-1185">Reference proteome</keyword>
<name>A0ABV3K1K8_STRON</name>